<name>R8BYD7_PHAM7</name>
<reference evidence="3" key="1">
    <citation type="journal article" date="2013" name="Genome Announc.">
        <title>Draft genome sequence of the ascomycete Phaeoacremonium aleophilum strain UCR-PA7, a causal agent of the esca disease complex in grapevines.</title>
        <authorList>
            <person name="Blanco-Ulate B."/>
            <person name="Rolshausen P."/>
            <person name="Cantu D."/>
        </authorList>
    </citation>
    <scope>NUCLEOTIDE SEQUENCE [LARGE SCALE GENOMIC DNA]</scope>
    <source>
        <strain evidence="3">UCR-PA7</strain>
    </source>
</reference>
<evidence type="ECO:0000313" key="3">
    <source>
        <dbReference type="Proteomes" id="UP000014074"/>
    </source>
</evidence>
<protein>
    <submittedName>
        <fullName evidence="2">Uncharacterized protein</fullName>
    </submittedName>
</protein>
<dbReference type="KEGG" id="tmn:UCRPA7_139"/>
<dbReference type="Proteomes" id="UP000014074">
    <property type="component" value="Unassembled WGS sequence"/>
</dbReference>
<feature type="compositionally biased region" description="Basic and acidic residues" evidence="1">
    <location>
        <begin position="1"/>
        <end position="10"/>
    </location>
</feature>
<accession>R8BYD7</accession>
<dbReference type="RefSeq" id="XP_007910928.1">
    <property type="nucleotide sequence ID" value="XM_007912737.1"/>
</dbReference>
<dbReference type="GeneID" id="19321532"/>
<evidence type="ECO:0000313" key="2">
    <source>
        <dbReference type="EMBL" id="EOO04352.1"/>
    </source>
</evidence>
<feature type="region of interest" description="Disordered" evidence="1">
    <location>
        <begin position="1"/>
        <end position="23"/>
    </location>
</feature>
<gene>
    <name evidence="2" type="ORF">UCRPA7_139</name>
</gene>
<keyword evidence="3" id="KW-1185">Reference proteome</keyword>
<feature type="region of interest" description="Disordered" evidence="1">
    <location>
        <begin position="191"/>
        <end position="226"/>
    </location>
</feature>
<sequence>MAVHNNDPDPSKNLPPPSDIEGQWDFFEDVDDRMPQFNGSNLSSVQLAGTTADGGGSGTAMADATAQMGRMDIGNMKPNFDLEGDYEMTHYAGSNNSGPSVGSGGVETDHFRPAPAVQGSTAPGPPQLTTELLGIHTRQTGLLYTYPDSPGGWVQRTRLSFLEDPMTRHRSTSPRAVKKAPTSILSEASSAWIPVPSPDSDIDVAGAGEWAKDTPAPPHHRRRRRY</sequence>
<dbReference type="EMBL" id="KB932780">
    <property type="protein sequence ID" value="EOO04352.1"/>
    <property type="molecule type" value="Genomic_DNA"/>
</dbReference>
<dbReference type="HOGENOM" id="CLU_1225517_0_0_1"/>
<dbReference type="AlphaFoldDB" id="R8BYD7"/>
<evidence type="ECO:0000256" key="1">
    <source>
        <dbReference type="SAM" id="MobiDB-lite"/>
    </source>
</evidence>
<organism evidence="2 3">
    <name type="scientific">Phaeoacremonium minimum (strain UCR-PA7)</name>
    <name type="common">Esca disease fungus</name>
    <name type="synonym">Togninia minima</name>
    <dbReference type="NCBI Taxonomy" id="1286976"/>
    <lineage>
        <taxon>Eukaryota</taxon>
        <taxon>Fungi</taxon>
        <taxon>Dikarya</taxon>
        <taxon>Ascomycota</taxon>
        <taxon>Pezizomycotina</taxon>
        <taxon>Sordariomycetes</taxon>
        <taxon>Sordariomycetidae</taxon>
        <taxon>Togniniales</taxon>
        <taxon>Togniniaceae</taxon>
        <taxon>Phaeoacremonium</taxon>
    </lineage>
</organism>
<proteinExistence type="predicted"/>